<dbReference type="GO" id="GO:0005737">
    <property type="term" value="C:cytoplasm"/>
    <property type="evidence" value="ECO:0007669"/>
    <property type="project" value="TreeGrafter"/>
</dbReference>
<dbReference type="InterPro" id="IPR036291">
    <property type="entry name" value="NAD(P)-bd_dom_sf"/>
</dbReference>
<keyword evidence="4" id="KW-1185">Reference proteome</keyword>
<evidence type="ECO:0000256" key="1">
    <source>
        <dbReference type="SAM" id="MobiDB-lite"/>
    </source>
</evidence>
<evidence type="ECO:0000259" key="2">
    <source>
        <dbReference type="Pfam" id="PF01370"/>
    </source>
</evidence>
<dbReference type="SUPFAM" id="SSF51735">
    <property type="entry name" value="NAD(P)-binding Rossmann-fold domains"/>
    <property type="match status" value="1"/>
</dbReference>
<evidence type="ECO:0000313" key="4">
    <source>
        <dbReference type="Proteomes" id="UP000055060"/>
    </source>
</evidence>
<accession>A0A0S7BD42</accession>
<dbReference type="EMBL" id="DF967972">
    <property type="protein sequence ID" value="GAP12355.1"/>
    <property type="molecule type" value="Genomic_DNA"/>
</dbReference>
<dbReference type="STRING" id="360412.LARV_00088"/>
<sequence>MKIFITGATGFIGSHLAQRLAAEGHQLRCLARSTSRTENLRALGAEIITADLTDRETLCDAMRGCDWVFHLANLYAMWHPRPEEFWQTNVEGTRCVMEAALEAGVAKVVYVSTVAVLGKPAGRPFDEDSPAGPRQFSTYGRSKAEGDQVVWELYRTRGLPVVTLYPGIVLGPGDDKPSGIYIQDLIRGRVPTPIFRRSVETYTSVEDVVEAAIEAAKQPDTVGKRYLIGGERLNGMDYAREICDVAGVRVPWMRLPDFVVIAAAYWFTLCSNLTQTPPPWGLSVDAAWTLYNGFDFDGSRAARELGFSYTPVREALSEAVAWYRKRWEEEEDSPRRHGVHGEESLEKERRTS</sequence>
<dbReference type="Pfam" id="PF01370">
    <property type="entry name" value="Epimerase"/>
    <property type="match status" value="1"/>
</dbReference>
<dbReference type="InterPro" id="IPR051783">
    <property type="entry name" value="NAD(P)-dependent_oxidoreduct"/>
</dbReference>
<gene>
    <name evidence="3" type="ORF">LARV_00088</name>
</gene>
<proteinExistence type="predicted"/>
<dbReference type="PANTHER" id="PTHR48079">
    <property type="entry name" value="PROTEIN YEEZ"/>
    <property type="match status" value="1"/>
</dbReference>
<dbReference type="RefSeq" id="WP_075071790.1">
    <property type="nucleotide sequence ID" value="NZ_DF967972.1"/>
</dbReference>
<reference evidence="3" key="1">
    <citation type="submission" date="2015-07" db="EMBL/GenBank/DDBJ databases">
        <title>Draft Genome Sequences of Anaerolinea thermolimosa IMO-1, Bellilinea caldifistulae GOMI-1, Leptolinea tardivitalis YMTK-2, Levilinea saccharolytica KIBI-1,Longilinea arvoryzae KOME-1, Previously Described as Members of the Anaerolineaceae (Chloroflexi).</title>
        <authorList>
            <person name="Sekiguchi Y."/>
            <person name="Ohashi A."/>
            <person name="Matsuura N."/>
            <person name="Tourlousse M.D."/>
        </authorList>
    </citation>
    <scope>NUCLEOTIDE SEQUENCE [LARGE SCALE GENOMIC DNA]</scope>
    <source>
        <strain evidence="3">KOME-1</strain>
    </source>
</reference>
<evidence type="ECO:0000313" key="3">
    <source>
        <dbReference type="EMBL" id="GAP12355.1"/>
    </source>
</evidence>
<organism evidence="3">
    <name type="scientific">Longilinea arvoryzae</name>
    <dbReference type="NCBI Taxonomy" id="360412"/>
    <lineage>
        <taxon>Bacteria</taxon>
        <taxon>Bacillati</taxon>
        <taxon>Chloroflexota</taxon>
        <taxon>Anaerolineae</taxon>
        <taxon>Anaerolineales</taxon>
        <taxon>Anaerolineaceae</taxon>
        <taxon>Longilinea</taxon>
    </lineage>
</organism>
<feature type="domain" description="NAD-dependent epimerase/dehydratase" evidence="2">
    <location>
        <begin position="3"/>
        <end position="229"/>
    </location>
</feature>
<dbReference type="GO" id="GO:0004029">
    <property type="term" value="F:aldehyde dehydrogenase (NAD+) activity"/>
    <property type="evidence" value="ECO:0007669"/>
    <property type="project" value="TreeGrafter"/>
</dbReference>
<feature type="region of interest" description="Disordered" evidence="1">
    <location>
        <begin position="328"/>
        <end position="352"/>
    </location>
</feature>
<dbReference type="PANTHER" id="PTHR48079:SF6">
    <property type="entry name" value="NAD(P)-BINDING DOMAIN-CONTAINING PROTEIN-RELATED"/>
    <property type="match status" value="1"/>
</dbReference>
<name>A0A0S7BD42_9CHLR</name>
<dbReference type="Proteomes" id="UP000055060">
    <property type="component" value="Unassembled WGS sequence"/>
</dbReference>
<protein>
    <submittedName>
        <fullName evidence="3">Nucleoside-diphosphate-sugar epimerase</fullName>
    </submittedName>
</protein>
<dbReference type="AlphaFoldDB" id="A0A0S7BD42"/>
<dbReference type="InterPro" id="IPR001509">
    <property type="entry name" value="Epimerase_deHydtase"/>
</dbReference>
<dbReference type="Gene3D" id="3.40.50.720">
    <property type="entry name" value="NAD(P)-binding Rossmann-like Domain"/>
    <property type="match status" value="1"/>
</dbReference>